<dbReference type="OMA" id="WSEWSHK"/>
<evidence type="ECO:0000256" key="3">
    <source>
        <dbReference type="ARBA" id="ARBA00023180"/>
    </source>
</evidence>
<keyword evidence="2" id="KW-1015">Disulfide bond</keyword>
<reference evidence="6" key="3">
    <citation type="submission" date="2025-09" db="UniProtKB">
        <authorList>
            <consortium name="Ensembl"/>
        </authorList>
    </citation>
    <scope>IDENTIFICATION</scope>
</reference>
<evidence type="ECO:0000256" key="1">
    <source>
        <dbReference type="ARBA" id="ARBA00022729"/>
    </source>
</evidence>
<dbReference type="GO" id="GO:0005125">
    <property type="term" value="F:cytokine activity"/>
    <property type="evidence" value="ECO:0007669"/>
    <property type="project" value="UniProtKB-KW"/>
</dbReference>
<evidence type="ECO:0000256" key="4">
    <source>
        <dbReference type="RuleBase" id="RU281113"/>
    </source>
</evidence>
<keyword evidence="4" id="KW-0964">Secreted</keyword>
<dbReference type="AlphaFoldDB" id="A0A672FC67"/>
<gene>
    <name evidence="6" type="primary">il12ba</name>
    <name evidence="4" type="synonym">IL12B</name>
</gene>
<dbReference type="PANTHER" id="PTHR48485">
    <property type="entry name" value="INTERLEUKIN-12 SUBUNIT BETA-RELATED"/>
    <property type="match status" value="1"/>
</dbReference>
<keyword evidence="1 4" id="KW-0732">Signal</keyword>
<keyword evidence="4" id="KW-0202">Cytokine</keyword>
<dbReference type="Ensembl" id="ENSSFAT00005004115.1">
    <property type="protein sequence ID" value="ENSSFAP00005003843.1"/>
    <property type="gene ID" value="ENSSFAG00005002096.1"/>
</dbReference>
<dbReference type="Proteomes" id="UP000472267">
    <property type="component" value="Chromosome 2"/>
</dbReference>
<dbReference type="InterPro" id="IPR007110">
    <property type="entry name" value="Ig-like_dom"/>
</dbReference>
<sequence length="371" mass="42073">IQMNLYVSTVILALPLLISCQNPIRHWTLLPNILVVDVDGRVGQQALSCLELLEEDMRGDNRSQEIFWRRNGKEQAQRGNSFLVQLEESTGGGNYTCHSKNGSLLNHTVVLIQKYGTKRILVKHDPEDYLKCSTQNYSGEFHCSWIWDSSRVGKVAFIKERWLCSTGQSNFSCSVSESGDGISCLEGNYCPYAEENQQIHISVYVKSEQFLLENYSKGFYLSEIVKPDKVRIGKVNATAIEWSYPSSWSSPYSYFPLTFDIIQLRGRCHNCDNPCTQSKTLKFEVKRRAKAVCVRAKDAFCNSQWSEWSHIRLNQKKCEAGLHGSVVVSTLTSKRDYPLYESSRGSFCVESASSSQRCVGFLCVIPVSFHT</sequence>
<keyword evidence="3 4" id="KW-0325">Glycoprotein</keyword>
<dbReference type="PANTHER" id="PTHR48485:SF4">
    <property type="entry name" value="INTERLEUKIN-12 SUBUNIT BETA"/>
    <property type="match status" value="1"/>
</dbReference>
<feature type="signal peptide" evidence="4">
    <location>
        <begin position="1"/>
        <end position="20"/>
    </location>
</feature>
<name>A0A672FC67_SALFA</name>
<dbReference type="InterPro" id="IPR013783">
    <property type="entry name" value="Ig-like_fold"/>
</dbReference>
<dbReference type="PROSITE" id="PS50835">
    <property type="entry name" value="IG_LIKE"/>
    <property type="match status" value="1"/>
</dbReference>
<dbReference type="InterPro" id="IPR050676">
    <property type="entry name" value="IL-12"/>
</dbReference>
<dbReference type="PRINTS" id="PR01928">
    <property type="entry name" value="INTRLEUKN12B"/>
</dbReference>
<evidence type="ECO:0000313" key="6">
    <source>
        <dbReference type="Ensembl" id="ENSSFAP00005003843.1"/>
    </source>
</evidence>
<protein>
    <recommendedName>
        <fullName evidence="4">Interleukin-12 subunit beta</fullName>
        <shortName evidence="4">IL-12B</shortName>
    </recommendedName>
    <alternativeName>
        <fullName evidence="4">Cytotoxic lymphocyte maturation factor 40 kDa subunit</fullName>
    </alternativeName>
    <alternativeName>
        <fullName evidence="4">IL-12 subunit p40</fullName>
    </alternativeName>
</protein>
<dbReference type="GO" id="GO:0005615">
    <property type="term" value="C:extracellular space"/>
    <property type="evidence" value="ECO:0007669"/>
    <property type="project" value="UniProtKB-KW"/>
</dbReference>
<dbReference type="PIRSF" id="PIRSF038007">
    <property type="entry name" value="IL_12_beta"/>
    <property type="match status" value="1"/>
</dbReference>
<organism evidence="6 7">
    <name type="scientific">Salarias fasciatus</name>
    <name type="common">Jewelled blenny</name>
    <name type="synonym">Blennius fasciatus</name>
    <dbReference type="NCBI Taxonomy" id="181472"/>
    <lineage>
        <taxon>Eukaryota</taxon>
        <taxon>Metazoa</taxon>
        <taxon>Chordata</taxon>
        <taxon>Craniata</taxon>
        <taxon>Vertebrata</taxon>
        <taxon>Euteleostomi</taxon>
        <taxon>Actinopterygii</taxon>
        <taxon>Neopterygii</taxon>
        <taxon>Teleostei</taxon>
        <taxon>Neoteleostei</taxon>
        <taxon>Acanthomorphata</taxon>
        <taxon>Ovalentaria</taxon>
        <taxon>Blenniimorphae</taxon>
        <taxon>Blenniiformes</taxon>
        <taxon>Blennioidei</taxon>
        <taxon>Blenniidae</taxon>
        <taxon>Salariinae</taxon>
        <taxon>Salarias</taxon>
    </lineage>
</organism>
<feature type="chain" id="PRO_5025709549" description="Interleukin-12 subunit beta" evidence="4">
    <location>
        <begin position="21"/>
        <end position="371"/>
    </location>
</feature>
<dbReference type="SUPFAM" id="SSF49265">
    <property type="entry name" value="Fibronectin type III"/>
    <property type="match status" value="1"/>
</dbReference>
<comment type="subunit">
    <text evidence="4">Heterodimer with IL12A; disulfide-linked. The heterodimer is known as interleukin IL-12.</text>
</comment>
<reference evidence="6" key="2">
    <citation type="submission" date="2025-08" db="UniProtKB">
        <authorList>
            <consortium name="Ensembl"/>
        </authorList>
    </citation>
    <scope>IDENTIFICATION</scope>
</reference>
<evidence type="ECO:0000259" key="5">
    <source>
        <dbReference type="PROSITE" id="PS50835"/>
    </source>
</evidence>
<keyword evidence="7" id="KW-1185">Reference proteome</keyword>
<accession>A0A672FC67</accession>
<feature type="domain" description="Ig-like" evidence="5">
    <location>
        <begin position="31"/>
        <end position="110"/>
    </location>
</feature>
<dbReference type="Gene3D" id="2.60.40.10">
    <property type="entry name" value="Immunoglobulins"/>
    <property type="match status" value="2"/>
</dbReference>
<reference evidence="6" key="1">
    <citation type="submission" date="2019-06" db="EMBL/GenBank/DDBJ databases">
        <authorList>
            <consortium name="Wellcome Sanger Institute Data Sharing"/>
        </authorList>
    </citation>
    <scope>NUCLEOTIDE SEQUENCE [LARGE SCALE GENOMIC DNA]</scope>
</reference>
<evidence type="ECO:0000256" key="2">
    <source>
        <dbReference type="ARBA" id="ARBA00023157"/>
    </source>
</evidence>
<comment type="subcellular location">
    <subcellularLocation>
        <location evidence="4">Secreted</location>
    </subcellularLocation>
</comment>
<dbReference type="Pfam" id="PF10420">
    <property type="entry name" value="IL12p40_C"/>
    <property type="match status" value="1"/>
</dbReference>
<dbReference type="InParanoid" id="A0A672FC67"/>
<keyword evidence="4" id="KW-0393">Immunoglobulin domain</keyword>
<dbReference type="GO" id="GO:0004896">
    <property type="term" value="F:cytokine receptor activity"/>
    <property type="evidence" value="ECO:0007669"/>
    <property type="project" value="UniProtKB-UniRule"/>
</dbReference>
<dbReference type="InterPro" id="IPR019482">
    <property type="entry name" value="IL-12_beta_cen-dom"/>
</dbReference>
<dbReference type="InterPro" id="IPR036116">
    <property type="entry name" value="FN3_sf"/>
</dbReference>
<dbReference type="InterPro" id="IPR015528">
    <property type="entry name" value="IL-12_beta"/>
</dbReference>
<comment type="similarity">
    <text evidence="4">Belongs to the IL-12B family.</text>
</comment>
<evidence type="ECO:0000313" key="7">
    <source>
        <dbReference type="Proteomes" id="UP000472267"/>
    </source>
</evidence>
<proteinExistence type="inferred from homology"/>